<accession>A0A392VQI5</accession>
<protein>
    <submittedName>
        <fullName evidence="1">Uncharacterized protein</fullName>
    </submittedName>
</protein>
<organism evidence="1 2">
    <name type="scientific">Trifolium medium</name>
    <dbReference type="NCBI Taxonomy" id="97028"/>
    <lineage>
        <taxon>Eukaryota</taxon>
        <taxon>Viridiplantae</taxon>
        <taxon>Streptophyta</taxon>
        <taxon>Embryophyta</taxon>
        <taxon>Tracheophyta</taxon>
        <taxon>Spermatophyta</taxon>
        <taxon>Magnoliopsida</taxon>
        <taxon>eudicotyledons</taxon>
        <taxon>Gunneridae</taxon>
        <taxon>Pentapetalae</taxon>
        <taxon>rosids</taxon>
        <taxon>fabids</taxon>
        <taxon>Fabales</taxon>
        <taxon>Fabaceae</taxon>
        <taxon>Papilionoideae</taxon>
        <taxon>50 kb inversion clade</taxon>
        <taxon>NPAAA clade</taxon>
        <taxon>Hologalegina</taxon>
        <taxon>IRL clade</taxon>
        <taxon>Trifolieae</taxon>
        <taxon>Trifolium</taxon>
    </lineage>
</organism>
<proteinExistence type="predicted"/>
<sequence>MSRGSKASHPTALFTEYGHWHKHSCHKHKHGKPSCANESFSESGWWDNFLAKLEPGKPPK</sequence>
<reference evidence="1 2" key="1">
    <citation type="journal article" date="2018" name="Front. Plant Sci.">
        <title>Red Clover (Trifolium pratense) and Zigzag Clover (T. medium) - A Picture of Genomic Similarities and Differences.</title>
        <authorList>
            <person name="Dluhosova J."/>
            <person name="Istvanek J."/>
            <person name="Nedelnik J."/>
            <person name="Repkova J."/>
        </authorList>
    </citation>
    <scope>NUCLEOTIDE SEQUENCE [LARGE SCALE GENOMIC DNA]</scope>
    <source>
        <strain evidence="2">cv. 10/8</strain>
        <tissue evidence="1">Leaf</tissue>
    </source>
</reference>
<name>A0A392VQI5_9FABA</name>
<comment type="caution">
    <text evidence="1">The sequence shown here is derived from an EMBL/GenBank/DDBJ whole genome shotgun (WGS) entry which is preliminary data.</text>
</comment>
<dbReference type="AlphaFoldDB" id="A0A392VQI5"/>
<dbReference type="EMBL" id="LXQA011250488">
    <property type="protein sequence ID" value="MCI90658.1"/>
    <property type="molecule type" value="Genomic_DNA"/>
</dbReference>
<keyword evidence="2" id="KW-1185">Reference proteome</keyword>
<evidence type="ECO:0000313" key="2">
    <source>
        <dbReference type="Proteomes" id="UP000265520"/>
    </source>
</evidence>
<dbReference type="Proteomes" id="UP000265520">
    <property type="component" value="Unassembled WGS sequence"/>
</dbReference>
<feature type="non-terminal residue" evidence="1">
    <location>
        <position position="60"/>
    </location>
</feature>
<evidence type="ECO:0000313" key="1">
    <source>
        <dbReference type="EMBL" id="MCI90658.1"/>
    </source>
</evidence>